<dbReference type="PANTHER" id="PTHR43539:SF38">
    <property type="entry name" value="INDOLE-3-PYRUVATE MONOOXYGENASE YUCCA6"/>
    <property type="match status" value="1"/>
</dbReference>
<evidence type="ECO:0000313" key="3">
    <source>
        <dbReference type="Proteomes" id="UP001180503"/>
    </source>
</evidence>
<comment type="caution">
    <text evidence="2">The sequence shown here is derived from an EMBL/GenBank/DDBJ whole genome shotgun (WGS) entry which is preliminary data.</text>
</comment>
<dbReference type="EMBL" id="JAVRFB010000019">
    <property type="protein sequence ID" value="MDT0404779.1"/>
    <property type="molecule type" value="Genomic_DNA"/>
</dbReference>
<evidence type="ECO:0000256" key="1">
    <source>
        <dbReference type="ARBA" id="ARBA00023002"/>
    </source>
</evidence>
<evidence type="ECO:0000313" key="2">
    <source>
        <dbReference type="EMBL" id="MDT0404779.1"/>
    </source>
</evidence>
<dbReference type="Proteomes" id="UP001180503">
    <property type="component" value="Unassembled WGS sequence"/>
</dbReference>
<protein>
    <submittedName>
        <fullName evidence="2">NAD(P)-binding domain-containing protein</fullName>
    </submittedName>
</protein>
<dbReference type="InterPro" id="IPR050982">
    <property type="entry name" value="Auxin_biosynth/cation_transpt"/>
</dbReference>
<sequence>MVRDYLIIGAGPAGLQLAALLERDGRDYVVLERGRGPGTFFTRYPRHRRLISTNKVNTGFTDPELNLRMDWNSLLSDDPELLFTRYSERYFPPADDLVRYLADFAARTGVRAEYGTEVVQVSRADGVFSVRDDEGRTWRAKRLVMATGVSRLYEPPVPGIEHAERYDTFDPDPASFTNQRVLVIGKGNSAFETADGLIEKAAVIHVAGPHSVRLAWKTHYLGHLRAVNNNFLDTYQLKSQNAVLDGTVESIEKSASGGFRVMLRYARTEEPLRELHYDRIIACTGFRFDASVFDETCRPALVINDRFPGQTSSFESVNVPDLYFAGTLMQQRDFKKSTNGFIHGFRYATRALHRILGARHLGTPWPARTFTATPEAIADALIGRVNRSSGLWQQFGFLGDVVGVDGDHAVYQEEVPLDYITDGGLGPAPHRFVADLEYGPEHDRTDPFDVGVPRVLENDVEHAADSTYLHPVVRHYRDGVLAGTHHLAENLENEWNLTAVHRQPLTTFVRESLG</sequence>
<keyword evidence="1" id="KW-0560">Oxidoreductase</keyword>
<reference evidence="3" key="1">
    <citation type="submission" date="2023-07" db="EMBL/GenBank/DDBJ databases">
        <title>30 novel species of actinomycetes from the DSMZ collection.</title>
        <authorList>
            <person name="Nouioui I."/>
        </authorList>
    </citation>
    <scope>NUCLEOTIDE SEQUENCE [LARGE SCALE GENOMIC DNA]</scope>
    <source>
        <strain evidence="3">DSM 41635</strain>
    </source>
</reference>
<dbReference type="Gene3D" id="3.50.50.60">
    <property type="entry name" value="FAD/NAD(P)-binding domain"/>
    <property type="match status" value="2"/>
</dbReference>
<dbReference type="Pfam" id="PF13738">
    <property type="entry name" value="Pyr_redox_3"/>
    <property type="match status" value="1"/>
</dbReference>
<name>A0ABU2QLQ2_9ACTN</name>
<dbReference type="PANTHER" id="PTHR43539">
    <property type="entry name" value="FLAVIN-BINDING MONOOXYGENASE-LIKE PROTEIN (AFU_ORTHOLOGUE AFUA_4G09220)"/>
    <property type="match status" value="1"/>
</dbReference>
<dbReference type="SUPFAM" id="SSF51905">
    <property type="entry name" value="FAD/NAD(P)-binding domain"/>
    <property type="match status" value="1"/>
</dbReference>
<dbReference type="RefSeq" id="WP_030225321.1">
    <property type="nucleotide sequence ID" value="NZ_JAVRFB010000019.1"/>
</dbReference>
<proteinExistence type="predicted"/>
<accession>A0ABU2QLQ2</accession>
<dbReference type="PRINTS" id="PR00411">
    <property type="entry name" value="PNDRDTASEI"/>
</dbReference>
<organism evidence="2 3">
    <name type="scientific">Streptomyces edwardsiae</name>
    <dbReference type="NCBI Taxonomy" id="3075527"/>
    <lineage>
        <taxon>Bacteria</taxon>
        <taxon>Bacillati</taxon>
        <taxon>Actinomycetota</taxon>
        <taxon>Actinomycetes</taxon>
        <taxon>Kitasatosporales</taxon>
        <taxon>Streptomycetaceae</taxon>
        <taxon>Streptomyces</taxon>
    </lineage>
</organism>
<dbReference type="InterPro" id="IPR036188">
    <property type="entry name" value="FAD/NAD-bd_sf"/>
</dbReference>
<gene>
    <name evidence="2" type="ORF">RM528_23345</name>
</gene>
<dbReference type="PRINTS" id="PR00368">
    <property type="entry name" value="FADPNR"/>
</dbReference>